<gene>
    <name evidence="3" type="ORF">SAMN05216192_16117</name>
</gene>
<dbReference type="STRING" id="1174501.SAMN05216192_16117"/>
<dbReference type="InterPro" id="IPR055170">
    <property type="entry name" value="GFO_IDH_MocA-like_dom"/>
</dbReference>
<reference evidence="4" key="1">
    <citation type="submission" date="2016-10" db="EMBL/GenBank/DDBJ databases">
        <authorList>
            <person name="Varghese N."/>
            <person name="Submissions S."/>
        </authorList>
    </citation>
    <scope>NUCLEOTIDE SEQUENCE [LARGE SCALE GENOMIC DNA]</scope>
    <source>
        <strain evidence="4">CGMCC 1.11012</strain>
    </source>
</reference>
<dbReference type="Proteomes" id="UP000199050">
    <property type="component" value="Unassembled WGS sequence"/>
</dbReference>
<feature type="domain" description="GFO/IDH/MocA-like oxidoreductase" evidence="2">
    <location>
        <begin position="131"/>
        <end position="255"/>
    </location>
</feature>
<dbReference type="OrthoDB" id="9815825at2"/>
<dbReference type="Pfam" id="PF01408">
    <property type="entry name" value="GFO_IDH_MocA"/>
    <property type="match status" value="1"/>
</dbReference>
<name>A0A1G9FU84_9BACL</name>
<dbReference type="InterPro" id="IPR052515">
    <property type="entry name" value="Gfo/Idh/MocA_Oxidoreductase"/>
</dbReference>
<evidence type="ECO:0000259" key="1">
    <source>
        <dbReference type="Pfam" id="PF01408"/>
    </source>
</evidence>
<proteinExistence type="predicted"/>
<evidence type="ECO:0000313" key="3">
    <source>
        <dbReference type="EMBL" id="SDK91971.1"/>
    </source>
</evidence>
<accession>A0A1G9FU84</accession>
<protein>
    <submittedName>
        <fullName evidence="3">Predicted dehydrogenase</fullName>
    </submittedName>
</protein>
<dbReference type="GO" id="GO:0000166">
    <property type="term" value="F:nucleotide binding"/>
    <property type="evidence" value="ECO:0007669"/>
    <property type="project" value="InterPro"/>
</dbReference>
<dbReference type="RefSeq" id="WP_090719748.1">
    <property type="nucleotide sequence ID" value="NZ_CBCSKY010000063.1"/>
</dbReference>
<dbReference type="PANTHER" id="PTHR43249:SF1">
    <property type="entry name" value="D-GLUCOSIDE 3-DEHYDROGENASE"/>
    <property type="match status" value="1"/>
</dbReference>
<dbReference type="SUPFAM" id="SSF55347">
    <property type="entry name" value="Glyceraldehyde-3-phosphate dehydrogenase-like, C-terminal domain"/>
    <property type="match status" value="1"/>
</dbReference>
<dbReference type="AlphaFoldDB" id="A0A1G9FU84"/>
<dbReference type="InterPro" id="IPR000683">
    <property type="entry name" value="Gfo/Idh/MocA-like_OxRdtase_N"/>
</dbReference>
<sequence length="344" mass="37784">MTSLGAAIIGCGAIAPLHVNAIASVEGARLVAAADSNARQAAAFGAVYGCETVPDYHELLERTDIDVVHLCTPHYLHAQMAIDFLNAGKHVLTEKPLAADVPSARRIIETADCSKGQLGIVFQNRYNEPSQRIRQVIDSGQLGRLVCMKGVVTWHRSEQYYSESGWRGKWATEGGGVLINQTIHTLDLLQWFGGEISAVSGSVSTDVLDGVIEVEDSAHACITFANKARGLFYGTNAYPVNSPVELELVFEQGTLLQRRDCLYLWQDGREQLLCEPGTVTNGGKSYWGSGHQWLIHDFYTHLREGRRFWLDGREGIKALEIIAGIYRSSDRRSTLVTASGNHLN</sequence>
<dbReference type="SUPFAM" id="SSF51735">
    <property type="entry name" value="NAD(P)-binding Rossmann-fold domains"/>
    <property type="match status" value="1"/>
</dbReference>
<dbReference type="EMBL" id="FNDX01000061">
    <property type="protein sequence ID" value="SDK91971.1"/>
    <property type="molecule type" value="Genomic_DNA"/>
</dbReference>
<dbReference type="Gene3D" id="3.40.50.720">
    <property type="entry name" value="NAD(P)-binding Rossmann-like Domain"/>
    <property type="match status" value="1"/>
</dbReference>
<dbReference type="Pfam" id="PF22725">
    <property type="entry name" value="GFO_IDH_MocA_C3"/>
    <property type="match status" value="1"/>
</dbReference>
<evidence type="ECO:0000259" key="2">
    <source>
        <dbReference type="Pfam" id="PF22725"/>
    </source>
</evidence>
<dbReference type="InterPro" id="IPR036291">
    <property type="entry name" value="NAD(P)-bd_dom_sf"/>
</dbReference>
<dbReference type="Gene3D" id="3.30.360.10">
    <property type="entry name" value="Dihydrodipicolinate Reductase, domain 2"/>
    <property type="match status" value="1"/>
</dbReference>
<organism evidence="3 4">
    <name type="scientific">Paenibacillus typhae</name>
    <dbReference type="NCBI Taxonomy" id="1174501"/>
    <lineage>
        <taxon>Bacteria</taxon>
        <taxon>Bacillati</taxon>
        <taxon>Bacillota</taxon>
        <taxon>Bacilli</taxon>
        <taxon>Bacillales</taxon>
        <taxon>Paenibacillaceae</taxon>
        <taxon>Paenibacillus</taxon>
    </lineage>
</organism>
<feature type="domain" description="Gfo/Idh/MocA-like oxidoreductase N-terminal" evidence="1">
    <location>
        <begin position="6"/>
        <end position="117"/>
    </location>
</feature>
<evidence type="ECO:0000313" key="4">
    <source>
        <dbReference type="Proteomes" id="UP000199050"/>
    </source>
</evidence>
<dbReference type="PANTHER" id="PTHR43249">
    <property type="entry name" value="UDP-N-ACETYL-2-AMINO-2-DEOXY-D-GLUCURONATE OXIDASE"/>
    <property type="match status" value="1"/>
</dbReference>
<keyword evidence="4" id="KW-1185">Reference proteome</keyword>